<dbReference type="InterPro" id="IPR000620">
    <property type="entry name" value="EamA_dom"/>
</dbReference>
<feature type="domain" description="EamA" evidence="6">
    <location>
        <begin position="146"/>
        <end position="272"/>
    </location>
</feature>
<evidence type="ECO:0000256" key="3">
    <source>
        <dbReference type="ARBA" id="ARBA00022989"/>
    </source>
</evidence>
<keyword evidence="3 5" id="KW-1133">Transmembrane helix</keyword>
<dbReference type="Gene3D" id="1.10.3730.20">
    <property type="match status" value="2"/>
</dbReference>
<feature type="transmembrane region" description="Helical" evidence="5">
    <location>
        <begin position="67"/>
        <end position="84"/>
    </location>
</feature>
<evidence type="ECO:0000256" key="5">
    <source>
        <dbReference type="SAM" id="Phobius"/>
    </source>
</evidence>
<proteinExistence type="predicted"/>
<dbReference type="AlphaFoldDB" id="A0A2M7G4M6"/>
<gene>
    <name evidence="7" type="ORF">COW36_11240</name>
</gene>
<evidence type="ECO:0000256" key="2">
    <source>
        <dbReference type="ARBA" id="ARBA00022692"/>
    </source>
</evidence>
<dbReference type="InterPro" id="IPR037185">
    <property type="entry name" value="EmrE-like"/>
</dbReference>
<evidence type="ECO:0000256" key="4">
    <source>
        <dbReference type="ARBA" id="ARBA00023136"/>
    </source>
</evidence>
<evidence type="ECO:0000259" key="6">
    <source>
        <dbReference type="Pfam" id="PF00892"/>
    </source>
</evidence>
<evidence type="ECO:0000256" key="1">
    <source>
        <dbReference type="ARBA" id="ARBA00004141"/>
    </source>
</evidence>
<protein>
    <submittedName>
        <fullName evidence="7">EamA family transporter</fullName>
    </submittedName>
</protein>
<dbReference type="PANTHER" id="PTHR22911">
    <property type="entry name" value="ACYL-MALONYL CONDENSING ENZYME-RELATED"/>
    <property type="match status" value="1"/>
</dbReference>
<organism evidence="7 8">
    <name type="scientific">bacterium (Candidatus Blackallbacteria) CG17_big_fil_post_rev_8_21_14_2_50_48_46</name>
    <dbReference type="NCBI Taxonomy" id="2014261"/>
    <lineage>
        <taxon>Bacteria</taxon>
        <taxon>Candidatus Blackallbacteria</taxon>
    </lineage>
</organism>
<dbReference type="PANTHER" id="PTHR22911:SF6">
    <property type="entry name" value="SOLUTE CARRIER FAMILY 35 MEMBER G1"/>
    <property type="match status" value="1"/>
</dbReference>
<feature type="transmembrane region" description="Helical" evidence="5">
    <location>
        <begin position="175"/>
        <end position="197"/>
    </location>
</feature>
<keyword evidence="2 5" id="KW-0812">Transmembrane</keyword>
<feature type="transmembrane region" description="Helical" evidence="5">
    <location>
        <begin position="143"/>
        <end position="163"/>
    </location>
</feature>
<dbReference type="Proteomes" id="UP000231019">
    <property type="component" value="Unassembled WGS sequence"/>
</dbReference>
<comment type="subcellular location">
    <subcellularLocation>
        <location evidence="1">Membrane</location>
        <topology evidence="1">Multi-pass membrane protein</topology>
    </subcellularLocation>
</comment>
<feature type="transmembrane region" description="Helical" evidence="5">
    <location>
        <begin position="257"/>
        <end position="277"/>
    </location>
</feature>
<dbReference type="SUPFAM" id="SSF103481">
    <property type="entry name" value="Multidrug resistance efflux transporter EmrE"/>
    <property type="match status" value="2"/>
</dbReference>
<dbReference type="GO" id="GO:0016020">
    <property type="term" value="C:membrane"/>
    <property type="evidence" value="ECO:0007669"/>
    <property type="project" value="UniProtKB-SubCell"/>
</dbReference>
<dbReference type="EMBL" id="PFFQ01000034">
    <property type="protein sequence ID" value="PIW16849.1"/>
    <property type="molecule type" value="Genomic_DNA"/>
</dbReference>
<accession>A0A2M7G4M6</accession>
<comment type="caution">
    <text evidence="7">The sequence shown here is derived from an EMBL/GenBank/DDBJ whole genome shotgun (WGS) entry which is preliminary data.</text>
</comment>
<feature type="domain" description="EamA" evidence="6">
    <location>
        <begin position="7"/>
        <end position="134"/>
    </location>
</feature>
<reference evidence="7 8" key="1">
    <citation type="submission" date="2017-09" db="EMBL/GenBank/DDBJ databases">
        <title>Depth-based differentiation of microbial function through sediment-hosted aquifers and enrichment of novel symbionts in the deep terrestrial subsurface.</title>
        <authorList>
            <person name="Probst A.J."/>
            <person name="Ladd B."/>
            <person name="Jarett J.K."/>
            <person name="Geller-Mcgrath D.E."/>
            <person name="Sieber C.M."/>
            <person name="Emerson J.B."/>
            <person name="Anantharaman K."/>
            <person name="Thomas B.C."/>
            <person name="Malmstrom R."/>
            <person name="Stieglmeier M."/>
            <person name="Klingl A."/>
            <person name="Woyke T."/>
            <person name="Ryan C.M."/>
            <person name="Banfield J.F."/>
        </authorList>
    </citation>
    <scope>NUCLEOTIDE SEQUENCE [LARGE SCALE GENOMIC DNA]</scope>
    <source>
        <strain evidence="7">CG17_big_fil_post_rev_8_21_14_2_50_48_46</strain>
    </source>
</reference>
<sequence>MKKWPAGIAEMLISTFFFALMNFCVKGLPGIPTHEMVFFRALGVFTLSGLSLWKLKISPWGQKKSWLLLRGLYGTLGLSLYFWTLKNMPLASAVTIQYLSPIFSTVVAIWLLKEVPPRRQWLFFGISILGVMLIKGFDTRIAWLPLVAGIGAAICSALAYNYVRKLRGLDHPLVTVFYFPLVTLSLVSPYTLTHWVRPHGQEWLWLGLIGIFTHFAQYYLTKALQAEKMAIISQLNYIGVAYALAMGWFFFHEQIPPLAILGLGLVIAGVVLGNTLGRKQENKSALMHTPSAQSKA</sequence>
<evidence type="ECO:0000313" key="8">
    <source>
        <dbReference type="Proteomes" id="UP000231019"/>
    </source>
</evidence>
<keyword evidence="4 5" id="KW-0472">Membrane</keyword>
<feature type="transmembrane region" description="Helical" evidence="5">
    <location>
        <begin position="37"/>
        <end position="55"/>
    </location>
</feature>
<feature type="transmembrane region" description="Helical" evidence="5">
    <location>
        <begin position="232"/>
        <end position="251"/>
    </location>
</feature>
<dbReference type="Pfam" id="PF00892">
    <property type="entry name" value="EamA"/>
    <property type="match status" value="2"/>
</dbReference>
<feature type="transmembrane region" description="Helical" evidence="5">
    <location>
        <begin position="90"/>
        <end position="112"/>
    </location>
</feature>
<feature type="transmembrane region" description="Helical" evidence="5">
    <location>
        <begin position="121"/>
        <end position="137"/>
    </location>
</feature>
<evidence type="ECO:0000313" key="7">
    <source>
        <dbReference type="EMBL" id="PIW16849.1"/>
    </source>
</evidence>
<name>A0A2M7G4M6_9BACT</name>
<feature type="transmembrane region" description="Helical" evidence="5">
    <location>
        <begin position="203"/>
        <end position="220"/>
    </location>
</feature>